<keyword evidence="2" id="KW-1185">Reference proteome</keyword>
<dbReference type="PANTHER" id="PTHR31300">
    <property type="entry name" value="LIPASE"/>
    <property type="match status" value="1"/>
</dbReference>
<name>A0ABQ8HQ00_9ROSI</name>
<organism evidence="1 2">
    <name type="scientific">Xanthoceras sorbifolium</name>
    <dbReference type="NCBI Taxonomy" id="99658"/>
    <lineage>
        <taxon>Eukaryota</taxon>
        <taxon>Viridiplantae</taxon>
        <taxon>Streptophyta</taxon>
        <taxon>Embryophyta</taxon>
        <taxon>Tracheophyta</taxon>
        <taxon>Spermatophyta</taxon>
        <taxon>Magnoliopsida</taxon>
        <taxon>eudicotyledons</taxon>
        <taxon>Gunneridae</taxon>
        <taxon>Pentapetalae</taxon>
        <taxon>rosids</taxon>
        <taxon>malvids</taxon>
        <taxon>Sapindales</taxon>
        <taxon>Sapindaceae</taxon>
        <taxon>Xanthoceroideae</taxon>
        <taxon>Xanthoceras</taxon>
    </lineage>
</organism>
<dbReference type="Proteomes" id="UP000827721">
    <property type="component" value="Unassembled WGS sequence"/>
</dbReference>
<dbReference type="InterPro" id="IPR006873">
    <property type="entry name" value="DUF620"/>
</dbReference>
<evidence type="ECO:0000313" key="1">
    <source>
        <dbReference type="EMBL" id="KAH7566430.1"/>
    </source>
</evidence>
<evidence type="ECO:0000313" key="2">
    <source>
        <dbReference type="Proteomes" id="UP000827721"/>
    </source>
</evidence>
<reference evidence="1 2" key="1">
    <citation type="submission" date="2021-02" db="EMBL/GenBank/DDBJ databases">
        <title>Plant Genome Project.</title>
        <authorList>
            <person name="Zhang R.-G."/>
        </authorList>
    </citation>
    <scope>NUCLEOTIDE SEQUENCE [LARGE SCALE GENOMIC DNA]</scope>
    <source>
        <tissue evidence="1">Leaves</tissue>
    </source>
</reference>
<dbReference type="PANTHER" id="PTHR31300:SF9">
    <property type="entry name" value="SPINDLE ASSEMBLY ABNORMAL PROTEIN (DUF620)"/>
    <property type="match status" value="1"/>
</dbReference>
<sequence>MWKQWQTLMEALLQPTIPRNHWPTKTPPSFLIGTLSPTTGLDPRSTANLFLDATCIKEKIINNIDCFILKLETNPVIREAQREPNYEIIHNTIWGYFCQISGLMIQFEDSRLLSMRTKDDNEVFWETSMESVMEDYKYVDGVNIAHGGRTRVTVFRYGSIPRITIGRSRRAGRSMRLISTSGVCRRFTSCHRQTKSRIRYERARV</sequence>
<proteinExistence type="predicted"/>
<protein>
    <submittedName>
        <fullName evidence="1">Uncharacterized protein</fullName>
    </submittedName>
</protein>
<dbReference type="Pfam" id="PF04788">
    <property type="entry name" value="DUF620"/>
    <property type="match status" value="1"/>
</dbReference>
<dbReference type="EMBL" id="JAFEMO010000008">
    <property type="protein sequence ID" value="KAH7566430.1"/>
    <property type="molecule type" value="Genomic_DNA"/>
</dbReference>
<comment type="caution">
    <text evidence="1">The sequence shown here is derived from an EMBL/GenBank/DDBJ whole genome shotgun (WGS) entry which is preliminary data.</text>
</comment>
<accession>A0ABQ8HQ00</accession>
<gene>
    <name evidence="1" type="ORF">JRO89_XS08G0158800</name>
</gene>